<dbReference type="AlphaFoldDB" id="M7NJ49"/>
<dbReference type="PATRIC" id="fig|1279009.4.peg.3142"/>
<proteinExistence type="predicted"/>
<name>M7NJ49_9BACT</name>
<dbReference type="Proteomes" id="UP000011910">
    <property type="component" value="Unassembled WGS sequence"/>
</dbReference>
<dbReference type="InterPro" id="IPR007354">
    <property type="entry name" value="CruF-like"/>
</dbReference>
<dbReference type="RefSeq" id="WP_009196481.1">
    <property type="nucleotide sequence ID" value="NZ_AODQ01000091.1"/>
</dbReference>
<dbReference type="Pfam" id="PF04240">
    <property type="entry name" value="Caroten_synth"/>
    <property type="match status" value="1"/>
</dbReference>
<comment type="caution">
    <text evidence="2">The sequence shown here is derived from an EMBL/GenBank/DDBJ whole genome shotgun (WGS) entry which is preliminary data.</text>
</comment>
<feature type="transmembrane region" description="Helical" evidence="1">
    <location>
        <begin position="95"/>
        <end position="115"/>
    </location>
</feature>
<dbReference type="STRING" id="1279009.ADICEAN_03095"/>
<dbReference type="PANTHER" id="PTHR39419:SF1">
    <property type="entry name" value="SLL0814 PROTEIN"/>
    <property type="match status" value="1"/>
</dbReference>
<feature type="transmembrane region" description="Helical" evidence="1">
    <location>
        <begin position="122"/>
        <end position="141"/>
    </location>
</feature>
<dbReference type="eggNOG" id="COG2324">
    <property type="taxonomic scope" value="Bacteria"/>
</dbReference>
<evidence type="ECO:0000313" key="2">
    <source>
        <dbReference type="EMBL" id="EMR01775.1"/>
    </source>
</evidence>
<keyword evidence="3" id="KW-1185">Reference proteome</keyword>
<keyword evidence="1" id="KW-0812">Transmembrane</keyword>
<gene>
    <name evidence="2" type="ORF">ADICEAN_03095</name>
</gene>
<feature type="transmembrane region" description="Helical" evidence="1">
    <location>
        <begin position="63"/>
        <end position="83"/>
    </location>
</feature>
<organism evidence="2 3">
    <name type="scientific">Cesiribacter andamanensis AMV16</name>
    <dbReference type="NCBI Taxonomy" id="1279009"/>
    <lineage>
        <taxon>Bacteria</taxon>
        <taxon>Pseudomonadati</taxon>
        <taxon>Bacteroidota</taxon>
        <taxon>Cytophagia</taxon>
        <taxon>Cytophagales</taxon>
        <taxon>Cesiribacteraceae</taxon>
        <taxon>Cesiribacter</taxon>
    </lineage>
</organism>
<dbReference type="EMBL" id="AODQ01000091">
    <property type="protein sequence ID" value="EMR01775.1"/>
    <property type="molecule type" value="Genomic_DNA"/>
</dbReference>
<protein>
    <submittedName>
        <fullName evidence="2">Carotene biosynthesis associated membrane protein</fullName>
    </submittedName>
</protein>
<keyword evidence="1" id="KW-1133">Transmembrane helix</keyword>
<dbReference type="PANTHER" id="PTHR39419">
    <property type="entry name" value="SLL0814 PROTEIN"/>
    <property type="match status" value="1"/>
</dbReference>
<accession>M7NJ49</accession>
<reference evidence="2 3" key="1">
    <citation type="journal article" date="2013" name="Genome Announc.">
        <title>Draft Genome Sequence of Cesiribacter andamanensis Strain AMV16T, Isolated from a Soil Sample from a Mud Volcano in the Andaman Islands, India.</title>
        <authorList>
            <person name="Shivaji S."/>
            <person name="Ara S."/>
            <person name="Begum Z."/>
            <person name="Srinivas T.N."/>
            <person name="Singh A."/>
            <person name="Kumar Pinnaka A."/>
        </authorList>
    </citation>
    <scope>NUCLEOTIDE SEQUENCE [LARGE SCALE GENOMIC DNA]</scope>
    <source>
        <strain evidence="2 3">AMV16</strain>
    </source>
</reference>
<evidence type="ECO:0000313" key="3">
    <source>
        <dbReference type="Proteomes" id="UP000011910"/>
    </source>
</evidence>
<keyword evidence="1" id="KW-0472">Membrane</keyword>
<evidence type="ECO:0000256" key="1">
    <source>
        <dbReference type="SAM" id="Phobius"/>
    </source>
</evidence>
<sequence>MGYGVEVLGVHTGAIFGEYWYGGAFGPKVLEVPLLIGLNWLVLVYCCGTICQRLALPTPLKAALAAALMVGLDFFIEPISARYDFWYWQENIIPAQNFIAWFITAFLLLVLFYVLPIRRGNFLALPLYIMQLLFFASLLLFT</sequence>